<proteinExistence type="evidence at transcript level"/>
<sequence length="105" mass="11543">MINRWNSVVMILTLVLASISSEFLQTELTRNLHQLLPRQAVNNNQNQNNNNNNNNQTQSSSTPAAAASNSASTLTNSTSALQTPTAAQPLLNNDKQPILSQKNRW</sequence>
<dbReference type="AlphaFoldDB" id="A0A0S1MJK0"/>
<feature type="signal peptide" evidence="2">
    <location>
        <begin position="1"/>
        <end position="21"/>
    </location>
</feature>
<accession>A0A0S1MJK0</accession>
<reference evidence="3" key="1">
    <citation type="submission" date="2015-07" db="EMBL/GenBank/DDBJ databases">
        <title>Elucidating the P. pachyrhizi secretome and potential effectors.</title>
        <authorList>
            <person name="de Carvalho M.C.C.G."/>
            <person name="Nascimento L.C."/>
            <person name="Darben L.M."/>
            <person name="Polizel-Podanosqui A.M."/>
            <person name="Lopes-Caitar V.S."/>
            <person name="Rocha C.S."/>
            <person name="Qi M."/>
            <person name="Carazolle M."/>
            <person name="Kuwahara M.K."/>
            <person name="Pereira G.A.G."/>
            <person name="Abdelnoor R.V."/>
            <person name="Whitham S.A."/>
            <person name="Marcelino-Guimaraes F.C."/>
        </authorList>
    </citation>
    <scope>NUCLEOTIDE SEQUENCE</scope>
</reference>
<organism evidence="3">
    <name type="scientific">Phakopsora pachyrhizi</name>
    <name type="common">Asian soybean rust disease fungus</name>
    <dbReference type="NCBI Taxonomy" id="170000"/>
    <lineage>
        <taxon>Eukaryota</taxon>
        <taxon>Fungi</taxon>
        <taxon>Dikarya</taxon>
        <taxon>Basidiomycota</taxon>
        <taxon>Pucciniomycotina</taxon>
        <taxon>Pucciniomycetes</taxon>
        <taxon>Pucciniales</taxon>
        <taxon>Phakopsoraceae</taxon>
        <taxon>Phakopsora</taxon>
    </lineage>
</organism>
<dbReference type="EMBL" id="KT246964">
    <property type="protein sequence ID" value="ALL41054.1"/>
    <property type="molecule type" value="mRNA"/>
</dbReference>
<feature type="compositionally biased region" description="Low complexity" evidence="1">
    <location>
        <begin position="42"/>
        <end position="83"/>
    </location>
</feature>
<name>A0A0S1MJK0_PHAPC</name>
<feature type="chain" id="PRO_5006589322" evidence="2">
    <location>
        <begin position="22"/>
        <end position="105"/>
    </location>
</feature>
<evidence type="ECO:0000313" key="3">
    <source>
        <dbReference type="EMBL" id="ALL41054.1"/>
    </source>
</evidence>
<evidence type="ECO:0000256" key="1">
    <source>
        <dbReference type="SAM" id="MobiDB-lite"/>
    </source>
</evidence>
<protein>
    <submittedName>
        <fullName evidence="3">Uncharacterized protein</fullName>
    </submittedName>
</protein>
<feature type="region of interest" description="Disordered" evidence="1">
    <location>
        <begin position="39"/>
        <end position="105"/>
    </location>
</feature>
<feature type="compositionally biased region" description="Polar residues" evidence="1">
    <location>
        <begin position="84"/>
        <end position="105"/>
    </location>
</feature>
<evidence type="ECO:0000256" key="2">
    <source>
        <dbReference type="SAM" id="SignalP"/>
    </source>
</evidence>
<keyword evidence="2" id="KW-0732">Signal</keyword>